<reference evidence="1" key="2">
    <citation type="journal article" date="2022" name="New Phytol.">
        <title>Evolutionary transition to the ectomycorrhizal habit in the genomes of a hyperdiverse lineage of mushroom-forming fungi.</title>
        <authorList>
            <person name="Looney B."/>
            <person name="Miyauchi S."/>
            <person name="Morin E."/>
            <person name="Drula E."/>
            <person name="Courty P.E."/>
            <person name="Kohler A."/>
            <person name="Kuo A."/>
            <person name="LaButti K."/>
            <person name="Pangilinan J."/>
            <person name="Lipzen A."/>
            <person name="Riley R."/>
            <person name="Andreopoulos W."/>
            <person name="He G."/>
            <person name="Johnson J."/>
            <person name="Nolan M."/>
            <person name="Tritt A."/>
            <person name="Barry K.W."/>
            <person name="Grigoriev I.V."/>
            <person name="Nagy L.G."/>
            <person name="Hibbett D."/>
            <person name="Henrissat B."/>
            <person name="Matheny P.B."/>
            <person name="Labbe J."/>
            <person name="Martin F.M."/>
        </authorList>
    </citation>
    <scope>NUCLEOTIDE SEQUENCE</scope>
    <source>
        <strain evidence="1">HHB10654</strain>
    </source>
</reference>
<accession>A0ACB8T5Q5</accession>
<protein>
    <submittedName>
        <fullName evidence="1">Uncharacterized protein</fullName>
    </submittedName>
</protein>
<dbReference type="Proteomes" id="UP000814140">
    <property type="component" value="Unassembled WGS sequence"/>
</dbReference>
<evidence type="ECO:0000313" key="1">
    <source>
        <dbReference type="EMBL" id="KAI0064099.1"/>
    </source>
</evidence>
<name>A0ACB8T5Q5_9AGAM</name>
<proteinExistence type="predicted"/>
<organism evidence="1 2">
    <name type="scientific">Artomyces pyxidatus</name>
    <dbReference type="NCBI Taxonomy" id="48021"/>
    <lineage>
        <taxon>Eukaryota</taxon>
        <taxon>Fungi</taxon>
        <taxon>Dikarya</taxon>
        <taxon>Basidiomycota</taxon>
        <taxon>Agaricomycotina</taxon>
        <taxon>Agaricomycetes</taxon>
        <taxon>Russulales</taxon>
        <taxon>Auriscalpiaceae</taxon>
        <taxon>Artomyces</taxon>
    </lineage>
</organism>
<keyword evidence="2" id="KW-1185">Reference proteome</keyword>
<sequence length="190" mass="20713">MNPFSKTSRDCHGLPARIRPPRTLSPWGSRVTRVRPSSRVHLILLRAVAVTACYRLHRRTSTYTYVYAIRPASGGLGVVSAAGAAPTRICGLHEFCRSRDVIRDVISMTRRSRVDARPSSAHTLIAMPPECVLSYPERAKTRHDRVQPPSRSTRAIDASVAHPACAEGSPSGVTLIINSARRAQSAVALP</sequence>
<comment type="caution">
    <text evidence="1">The sequence shown here is derived from an EMBL/GenBank/DDBJ whole genome shotgun (WGS) entry which is preliminary data.</text>
</comment>
<dbReference type="EMBL" id="MU277200">
    <property type="protein sequence ID" value="KAI0064099.1"/>
    <property type="molecule type" value="Genomic_DNA"/>
</dbReference>
<gene>
    <name evidence="1" type="ORF">BV25DRAFT_340554</name>
</gene>
<reference evidence="1" key="1">
    <citation type="submission" date="2021-03" db="EMBL/GenBank/DDBJ databases">
        <authorList>
            <consortium name="DOE Joint Genome Institute"/>
            <person name="Ahrendt S."/>
            <person name="Looney B.P."/>
            <person name="Miyauchi S."/>
            <person name="Morin E."/>
            <person name="Drula E."/>
            <person name="Courty P.E."/>
            <person name="Chicoki N."/>
            <person name="Fauchery L."/>
            <person name="Kohler A."/>
            <person name="Kuo A."/>
            <person name="Labutti K."/>
            <person name="Pangilinan J."/>
            <person name="Lipzen A."/>
            <person name="Riley R."/>
            <person name="Andreopoulos W."/>
            <person name="He G."/>
            <person name="Johnson J."/>
            <person name="Barry K.W."/>
            <person name="Grigoriev I.V."/>
            <person name="Nagy L."/>
            <person name="Hibbett D."/>
            <person name="Henrissat B."/>
            <person name="Matheny P.B."/>
            <person name="Labbe J."/>
            <person name="Martin F."/>
        </authorList>
    </citation>
    <scope>NUCLEOTIDE SEQUENCE</scope>
    <source>
        <strain evidence="1">HHB10654</strain>
    </source>
</reference>
<evidence type="ECO:0000313" key="2">
    <source>
        <dbReference type="Proteomes" id="UP000814140"/>
    </source>
</evidence>